<evidence type="ECO:0000313" key="1">
    <source>
        <dbReference type="EMBL" id="KAF0982583.1"/>
    </source>
</evidence>
<dbReference type="AlphaFoldDB" id="A0A6A5BWW8"/>
<dbReference type="Proteomes" id="UP000444721">
    <property type="component" value="Unassembled WGS sequence"/>
</dbReference>
<dbReference type="VEuPathDB" id="AmoebaDB:NF0002480"/>
<keyword evidence="2" id="KW-1185">Reference proteome</keyword>
<accession>A0A6A5BWW8</accession>
<dbReference type="EMBL" id="VFQX01000009">
    <property type="protein sequence ID" value="KAF0982583.1"/>
    <property type="molecule type" value="Genomic_DNA"/>
</dbReference>
<organism evidence="1 2">
    <name type="scientific">Naegleria fowleri</name>
    <name type="common">Brain eating amoeba</name>
    <dbReference type="NCBI Taxonomy" id="5763"/>
    <lineage>
        <taxon>Eukaryota</taxon>
        <taxon>Discoba</taxon>
        <taxon>Heterolobosea</taxon>
        <taxon>Tetramitia</taxon>
        <taxon>Eutetramitia</taxon>
        <taxon>Vahlkampfiidae</taxon>
        <taxon>Naegleria</taxon>
    </lineage>
</organism>
<protein>
    <submittedName>
        <fullName evidence="1">Uncharacterized protein</fullName>
    </submittedName>
</protein>
<dbReference type="VEuPathDB" id="AmoebaDB:FDP41_011513"/>
<evidence type="ECO:0000313" key="2">
    <source>
        <dbReference type="Proteomes" id="UP000444721"/>
    </source>
</evidence>
<dbReference type="VEuPathDB" id="AmoebaDB:NfTy_018480"/>
<name>A0A6A5BWW8_NAEFO</name>
<gene>
    <name evidence="1" type="ORF">FDP41_011513</name>
</gene>
<comment type="caution">
    <text evidence="1">The sequence shown here is derived from an EMBL/GenBank/DDBJ whole genome shotgun (WGS) entry which is preliminary data.</text>
</comment>
<dbReference type="RefSeq" id="XP_044567296.1">
    <property type="nucleotide sequence ID" value="XM_044701930.1"/>
</dbReference>
<sequence>MNHSTPIQIFQRIEKQFILKQDRFRVIFFPMLCTPEASVAVDDLNRLEGFIFLKQASLDAFKEMPTGCQFCAAFLNDKFTFEHQDSKLSSVTISSASLKQHQQGKLTNQEIISLIKMPVKSFGYFEMEKGANN</sequence>
<proteinExistence type="predicted"/>
<reference evidence="1 2" key="1">
    <citation type="journal article" date="2019" name="Sci. Rep.">
        <title>Nanopore sequencing improves the draft genome of the human pathogenic amoeba Naegleria fowleri.</title>
        <authorList>
            <person name="Liechti N."/>
            <person name="Schurch N."/>
            <person name="Bruggmann R."/>
            <person name="Wittwer M."/>
        </authorList>
    </citation>
    <scope>NUCLEOTIDE SEQUENCE [LARGE SCALE GENOMIC DNA]</scope>
    <source>
        <strain evidence="1 2">ATCC 30894</strain>
    </source>
</reference>
<dbReference type="GeneID" id="68118728"/>